<dbReference type="Gramene" id="PRQ26546">
    <property type="protein sequence ID" value="PRQ26546"/>
    <property type="gene ID" value="RchiOBHm_Chr6g0295781"/>
</dbReference>
<dbReference type="Proteomes" id="UP000238479">
    <property type="component" value="Chromosome 6"/>
</dbReference>
<dbReference type="AlphaFoldDB" id="A0A2P6PXC9"/>
<protein>
    <submittedName>
        <fullName evidence="1">Uncharacterized protein</fullName>
    </submittedName>
</protein>
<name>A0A2P6PXC9_ROSCH</name>
<reference evidence="1 2" key="1">
    <citation type="journal article" date="2018" name="Nat. Genet.">
        <title>The Rosa genome provides new insights in the design of modern roses.</title>
        <authorList>
            <person name="Bendahmane M."/>
        </authorList>
    </citation>
    <scope>NUCLEOTIDE SEQUENCE [LARGE SCALE GENOMIC DNA]</scope>
    <source>
        <strain evidence="2">cv. Old Blush</strain>
    </source>
</reference>
<accession>A0A2P6PXC9</accession>
<evidence type="ECO:0000313" key="1">
    <source>
        <dbReference type="EMBL" id="PRQ26546.1"/>
    </source>
</evidence>
<sequence length="53" mass="6424">MNRAIYFICISRRHLFIFVTVCFCLGVSRSTYSNKLKTWQQDHQERVNILWVT</sequence>
<comment type="caution">
    <text evidence="1">The sequence shown here is derived from an EMBL/GenBank/DDBJ whole genome shotgun (WGS) entry which is preliminary data.</text>
</comment>
<organism evidence="1 2">
    <name type="scientific">Rosa chinensis</name>
    <name type="common">China rose</name>
    <dbReference type="NCBI Taxonomy" id="74649"/>
    <lineage>
        <taxon>Eukaryota</taxon>
        <taxon>Viridiplantae</taxon>
        <taxon>Streptophyta</taxon>
        <taxon>Embryophyta</taxon>
        <taxon>Tracheophyta</taxon>
        <taxon>Spermatophyta</taxon>
        <taxon>Magnoliopsida</taxon>
        <taxon>eudicotyledons</taxon>
        <taxon>Gunneridae</taxon>
        <taxon>Pentapetalae</taxon>
        <taxon>rosids</taxon>
        <taxon>fabids</taxon>
        <taxon>Rosales</taxon>
        <taxon>Rosaceae</taxon>
        <taxon>Rosoideae</taxon>
        <taxon>Rosoideae incertae sedis</taxon>
        <taxon>Rosa</taxon>
    </lineage>
</organism>
<dbReference type="EMBL" id="PDCK01000044">
    <property type="protein sequence ID" value="PRQ26546.1"/>
    <property type="molecule type" value="Genomic_DNA"/>
</dbReference>
<proteinExistence type="predicted"/>
<gene>
    <name evidence="1" type="ORF">RchiOBHm_Chr6g0295781</name>
</gene>
<evidence type="ECO:0000313" key="2">
    <source>
        <dbReference type="Proteomes" id="UP000238479"/>
    </source>
</evidence>
<keyword evidence="2" id="KW-1185">Reference proteome</keyword>